<dbReference type="STRING" id="1297750.SAMN05444405_104168"/>
<proteinExistence type="predicted"/>
<dbReference type="EMBL" id="FQTV01000004">
    <property type="protein sequence ID" value="SHE98687.1"/>
    <property type="molecule type" value="Genomic_DNA"/>
</dbReference>
<name>A0A1M4XYP6_9BACE</name>
<organism evidence="1 2">
    <name type="scientific">Bacteroides luti</name>
    <dbReference type="NCBI Taxonomy" id="1297750"/>
    <lineage>
        <taxon>Bacteria</taxon>
        <taxon>Pseudomonadati</taxon>
        <taxon>Bacteroidota</taxon>
        <taxon>Bacteroidia</taxon>
        <taxon>Bacteroidales</taxon>
        <taxon>Bacteroidaceae</taxon>
        <taxon>Bacteroides</taxon>
    </lineage>
</organism>
<keyword evidence="2" id="KW-1185">Reference proteome</keyword>
<evidence type="ECO:0000313" key="1">
    <source>
        <dbReference type="EMBL" id="SHE98687.1"/>
    </source>
</evidence>
<reference evidence="1 2" key="1">
    <citation type="submission" date="2016-11" db="EMBL/GenBank/DDBJ databases">
        <authorList>
            <person name="Jaros S."/>
            <person name="Januszkiewicz K."/>
            <person name="Wedrychowicz H."/>
        </authorList>
    </citation>
    <scope>NUCLEOTIDE SEQUENCE [LARGE SCALE GENOMIC DNA]</scope>
    <source>
        <strain evidence="1 2">DSM 26991</strain>
    </source>
</reference>
<gene>
    <name evidence="1" type="ORF">SAMN05444405_104168</name>
</gene>
<dbReference type="AlphaFoldDB" id="A0A1M4XYP6"/>
<accession>A0A1M4XYP6</accession>
<protein>
    <submittedName>
        <fullName evidence="1">Uncharacterized protein</fullName>
    </submittedName>
</protein>
<dbReference type="RefSeq" id="WP_073399936.1">
    <property type="nucleotide sequence ID" value="NZ_FQTV01000004.1"/>
</dbReference>
<sequence length="96" mass="10416">MLQENGVDVDSMFIDKNDPRIAMAGLAMMDYQKTANQISTRSTIGGCVLEAIGVRNLFKSGVKRAAKQIAKLALEKAVPYVGWGLTIADFAMCMTD</sequence>
<evidence type="ECO:0000313" key="2">
    <source>
        <dbReference type="Proteomes" id="UP000184509"/>
    </source>
</evidence>
<dbReference type="Proteomes" id="UP000184509">
    <property type="component" value="Unassembled WGS sequence"/>
</dbReference>